<dbReference type="PANTHER" id="PTHR31438">
    <property type="entry name" value="LYSINE N-ACYLTRANSFERASE C17G9.06C-RELATED"/>
    <property type="match status" value="1"/>
</dbReference>
<organism evidence="7 8">
    <name type="scientific">Halalkalibacter nanhaiisediminis</name>
    <dbReference type="NCBI Taxonomy" id="688079"/>
    <lineage>
        <taxon>Bacteria</taxon>
        <taxon>Bacillati</taxon>
        <taxon>Bacillota</taxon>
        <taxon>Bacilli</taxon>
        <taxon>Bacillales</taxon>
        <taxon>Bacillaceae</taxon>
        <taxon>Halalkalibacter</taxon>
    </lineage>
</organism>
<dbReference type="Pfam" id="PF13523">
    <property type="entry name" value="Acetyltransf_8"/>
    <property type="match status" value="1"/>
</dbReference>
<sequence length="192" mass="23443">MKFFDDEAGYEFLFRQVKLEDDLERLHYWHHQDHVIPFWNQNFPLLKYREHLHMLLQDRHQTLYIGHVNGEPMSYWESYWAKDNIVANYYDVEDKDQGIHLLFGPKKFLGKGLALPLLRGMTAFLFQHEGTRKIVAEPDIRNEKMIHIFQKCGFEPEKEIDLPDKRALLMFCERRTFFRRWKHVQFIHQQHV</sequence>
<dbReference type="SUPFAM" id="SSF55729">
    <property type="entry name" value="Acyl-CoA N-acyltransferases (Nat)"/>
    <property type="match status" value="1"/>
</dbReference>
<comment type="pathway">
    <text evidence="2">Siderophore biosynthesis.</text>
</comment>
<dbReference type="InterPro" id="IPR016181">
    <property type="entry name" value="Acyl_CoA_acyltransferase"/>
</dbReference>
<dbReference type="GO" id="GO:0046677">
    <property type="term" value="P:response to antibiotic"/>
    <property type="evidence" value="ECO:0007669"/>
    <property type="project" value="UniProtKB-KW"/>
</dbReference>
<evidence type="ECO:0000313" key="8">
    <source>
        <dbReference type="Proteomes" id="UP000315711"/>
    </source>
</evidence>
<evidence type="ECO:0000256" key="1">
    <source>
        <dbReference type="ARBA" id="ARBA00003818"/>
    </source>
</evidence>
<dbReference type="Gene3D" id="3.40.630.30">
    <property type="match status" value="1"/>
</dbReference>
<dbReference type="SMART" id="SM01006">
    <property type="entry name" value="AlcB"/>
    <property type="match status" value="1"/>
</dbReference>
<dbReference type="InterPro" id="IPR019432">
    <property type="entry name" value="Acyltransferase_MbtK/IucB-like"/>
</dbReference>
<dbReference type="PROSITE" id="PS51186">
    <property type="entry name" value="GNAT"/>
    <property type="match status" value="1"/>
</dbReference>
<feature type="domain" description="N-acetyltransferase" evidence="6">
    <location>
        <begin position="12"/>
        <end position="175"/>
    </location>
</feature>
<evidence type="ECO:0000313" key="7">
    <source>
        <dbReference type="EMBL" id="TWI54111.1"/>
    </source>
</evidence>
<evidence type="ECO:0000256" key="3">
    <source>
        <dbReference type="ARBA" id="ARBA00020586"/>
    </source>
</evidence>
<dbReference type="PANTHER" id="PTHR31438:SF1">
    <property type="entry name" value="LYSINE N-ACYLTRANSFERASE C17G9.06C-RELATED"/>
    <property type="match status" value="1"/>
</dbReference>
<keyword evidence="7" id="KW-0808">Transferase</keyword>
<dbReference type="AlphaFoldDB" id="A0A562QBH8"/>
<gene>
    <name evidence="7" type="ORF">IQ10_03214</name>
</gene>
<protein>
    <recommendedName>
        <fullName evidence="3">Lysine N-acyltransferase MbtK</fullName>
    </recommendedName>
    <alternativeName>
        <fullName evidence="5">Mycobactin synthase protein K</fullName>
    </alternativeName>
</protein>
<dbReference type="Proteomes" id="UP000315711">
    <property type="component" value="Unassembled WGS sequence"/>
</dbReference>
<dbReference type="GO" id="GO:0016410">
    <property type="term" value="F:N-acyltransferase activity"/>
    <property type="evidence" value="ECO:0007669"/>
    <property type="project" value="TreeGrafter"/>
</dbReference>
<keyword evidence="4" id="KW-0046">Antibiotic resistance</keyword>
<evidence type="ECO:0000256" key="2">
    <source>
        <dbReference type="ARBA" id="ARBA00004924"/>
    </source>
</evidence>
<reference evidence="7 8" key="1">
    <citation type="journal article" date="2015" name="Stand. Genomic Sci.">
        <title>Genomic Encyclopedia of Bacterial and Archaeal Type Strains, Phase III: the genomes of soil and plant-associated and newly described type strains.</title>
        <authorList>
            <person name="Whitman W.B."/>
            <person name="Woyke T."/>
            <person name="Klenk H.P."/>
            <person name="Zhou Y."/>
            <person name="Lilburn T.G."/>
            <person name="Beck B.J."/>
            <person name="De Vos P."/>
            <person name="Vandamme P."/>
            <person name="Eisen J.A."/>
            <person name="Garrity G."/>
            <person name="Hugenholtz P."/>
            <person name="Kyrpides N.C."/>
        </authorList>
    </citation>
    <scope>NUCLEOTIDE SEQUENCE [LARGE SCALE GENOMIC DNA]</scope>
    <source>
        <strain evidence="7 8">CGMCC 1.10116</strain>
    </source>
</reference>
<evidence type="ECO:0000256" key="4">
    <source>
        <dbReference type="ARBA" id="ARBA00023251"/>
    </source>
</evidence>
<dbReference type="GO" id="GO:0019290">
    <property type="term" value="P:siderophore biosynthetic process"/>
    <property type="evidence" value="ECO:0007669"/>
    <property type="project" value="InterPro"/>
</dbReference>
<dbReference type="InterPro" id="IPR000182">
    <property type="entry name" value="GNAT_dom"/>
</dbReference>
<comment type="caution">
    <text evidence="7">The sequence shown here is derived from an EMBL/GenBank/DDBJ whole genome shotgun (WGS) entry which is preliminary data.</text>
</comment>
<dbReference type="EMBL" id="VLKZ01000010">
    <property type="protein sequence ID" value="TWI54111.1"/>
    <property type="molecule type" value="Genomic_DNA"/>
</dbReference>
<evidence type="ECO:0000259" key="6">
    <source>
        <dbReference type="PROSITE" id="PS51186"/>
    </source>
</evidence>
<evidence type="ECO:0000256" key="5">
    <source>
        <dbReference type="ARBA" id="ARBA00031122"/>
    </source>
</evidence>
<keyword evidence="8" id="KW-1185">Reference proteome</keyword>
<dbReference type="OrthoDB" id="9795206at2"/>
<dbReference type="RefSeq" id="WP_144451428.1">
    <property type="nucleotide sequence ID" value="NZ_VLKZ01000010.1"/>
</dbReference>
<comment type="function">
    <text evidence="1">Acyltransferase required for the direct transfer of medium- to long-chain fatty acyl moieties from a carrier protein (MbtL) on to the epsilon-amino group of lysine residue in the mycobactin core.</text>
</comment>
<name>A0A562QBH8_9BACI</name>
<proteinExistence type="predicted"/>
<accession>A0A562QBH8</accession>